<evidence type="ECO:0000256" key="3">
    <source>
        <dbReference type="SAM" id="MobiDB-lite"/>
    </source>
</evidence>
<keyword evidence="5" id="KW-0032">Aminotransferase</keyword>
<proteinExistence type="predicted"/>
<dbReference type="EMBL" id="CP040818">
    <property type="protein sequence ID" value="QDL91551.1"/>
    <property type="molecule type" value="Genomic_DNA"/>
</dbReference>
<keyword evidence="2 5" id="KW-0808">Transferase</keyword>
<sequence length="449" mass="49085">MAENPLLDSLRQARSARRQRRQDHPSEAPLDDAPVTRPAHGFDFTGLPAFKQMRLQQAAAELIGIDSPFFRVHAHEDASRTLIGNMRCINFASYNYLGLNDHPEVRAAATEAVDRYGISAGASRLVGGEHAYHRPLEEDIATALGTEDALCFVSGHATNVSTISTMMGPKDLVLVDSLIHNSISEGVRLSGAQRMSFPHNDFAWIDETLRRVRRQFDRVLIVVEGLYSMDGDFPDLPRFVEVKTRHDAWLMVDEAHSLGVLGATGRGIAEHQNVDPATVEIWMGTMSKTLSSCGGYIAGSKALIDILRYSAPGFVFSVGLAAPLAAAARKSLEIMLREPERVARLAENGKRFRTRAREAGLDTGLSEGYAVTPVIIGDSLRTAFAADDVLRAGVNALPIIAPAVPDKQARLRFFLTSEHTAHQIDEAVAKTAEAVIARQDEDLMARLRS</sequence>
<gene>
    <name evidence="5" type="ORF">FDP22_06995</name>
</gene>
<dbReference type="Proteomes" id="UP000305888">
    <property type="component" value="Chromosome"/>
</dbReference>
<dbReference type="InterPro" id="IPR015421">
    <property type="entry name" value="PyrdxlP-dep_Trfase_major"/>
</dbReference>
<dbReference type="RefSeq" id="WP_138572396.1">
    <property type="nucleotide sequence ID" value="NZ_CP040818.1"/>
</dbReference>
<dbReference type="GO" id="GO:0030170">
    <property type="term" value="F:pyridoxal phosphate binding"/>
    <property type="evidence" value="ECO:0007669"/>
    <property type="project" value="InterPro"/>
</dbReference>
<feature type="domain" description="Aminotransferase class I/classII large" evidence="4">
    <location>
        <begin position="88"/>
        <end position="429"/>
    </location>
</feature>
<dbReference type="Gene3D" id="3.90.1150.10">
    <property type="entry name" value="Aspartate Aminotransferase, domain 1"/>
    <property type="match status" value="1"/>
</dbReference>
<comment type="cofactor">
    <cofactor evidence="1">
        <name>pyridoxal 5'-phosphate</name>
        <dbReference type="ChEBI" id="CHEBI:597326"/>
    </cofactor>
</comment>
<dbReference type="InterPro" id="IPR004839">
    <property type="entry name" value="Aminotransferase_I/II_large"/>
</dbReference>
<dbReference type="InterPro" id="IPR050087">
    <property type="entry name" value="AON_synthase_class-II"/>
</dbReference>
<dbReference type="PANTHER" id="PTHR13693">
    <property type="entry name" value="CLASS II AMINOTRANSFERASE/8-AMINO-7-OXONONANOATE SYNTHASE"/>
    <property type="match status" value="1"/>
</dbReference>
<dbReference type="GO" id="GO:0008483">
    <property type="term" value="F:transaminase activity"/>
    <property type="evidence" value="ECO:0007669"/>
    <property type="project" value="UniProtKB-KW"/>
</dbReference>
<dbReference type="SUPFAM" id="SSF53383">
    <property type="entry name" value="PLP-dependent transferases"/>
    <property type="match status" value="1"/>
</dbReference>
<reference evidence="5 6" key="1">
    <citation type="submission" date="2019-06" db="EMBL/GenBank/DDBJ databases">
        <title>Genome sequence of Rhodobacteraceae bacterium D4M1.</title>
        <authorList>
            <person name="Cao J."/>
        </authorList>
    </citation>
    <scope>NUCLEOTIDE SEQUENCE [LARGE SCALE GENOMIC DNA]</scope>
    <source>
        <strain evidence="5 6">D4M1</strain>
    </source>
</reference>
<evidence type="ECO:0000313" key="5">
    <source>
        <dbReference type="EMBL" id="QDL91551.1"/>
    </source>
</evidence>
<keyword evidence="6" id="KW-1185">Reference proteome</keyword>
<dbReference type="InterPro" id="IPR015424">
    <property type="entry name" value="PyrdxlP-dep_Trfase"/>
</dbReference>
<evidence type="ECO:0000256" key="2">
    <source>
        <dbReference type="ARBA" id="ARBA00022679"/>
    </source>
</evidence>
<dbReference type="CDD" id="cd06454">
    <property type="entry name" value="KBL_like"/>
    <property type="match status" value="1"/>
</dbReference>
<dbReference type="AlphaFoldDB" id="A0A5B8FGR4"/>
<evidence type="ECO:0000313" key="6">
    <source>
        <dbReference type="Proteomes" id="UP000305888"/>
    </source>
</evidence>
<evidence type="ECO:0000259" key="4">
    <source>
        <dbReference type="Pfam" id="PF00155"/>
    </source>
</evidence>
<dbReference type="OrthoDB" id="9807157at2"/>
<accession>A0A5B8FGR4</accession>
<dbReference type="KEGG" id="ppru:FDP22_06995"/>
<name>A0A5B8FGR4_9RHOB</name>
<organism evidence="5 6">
    <name type="scientific">Paroceanicella profunda</name>
    <dbReference type="NCBI Taxonomy" id="2579971"/>
    <lineage>
        <taxon>Bacteria</taxon>
        <taxon>Pseudomonadati</taxon>
        <taxon>Pseudomonadota</taxon>
        <taxon>Alphaproteobacteria</taxon>
        <taxon>Rhodobacterales</taxon>
        <taxon>Paracoccaceae</taxon>
        <taxon>Paroceanicella</taxon>
    </lineage>
</organism>
<feature type="compositionally biased region" description="Low complexity" evidence="3">
    <location>
        <begin position="1"/>
        <end position="13"/>
    </location>
</feature>
<dbReference type="Pfam" id="PF00155">
    <property type="entry name" value="Aminotran_1_2"/>
    <property type="match status" value="1"/>
</dbReference>
<protein>
    <submittedName>
        <fullName evidence="5">Aminotransferase class I/II-fold pyridoxal phosphate-dependent enzyme</fullName>
    </submittedName>
</protein>
<evidence type="ECO:0000256" key="1">
    <source>
        <dbReference type="ARBA" id="ARBA00001933"/>
    </source>
</evidence>
<dbReference type="Gene3D" id="3.40.640.10">
    <property type="entry name" value="Type I PLP-dependent aspartate aminotransferase-like (Major domain)"/>
    <property type="match status" value="1"/>
</dbReference>
<dbReference type="InterPro" id="IPR015422">
    <property type="entry name" value="PyrdxlP-dep_Trfase_small"/>
</dbReference>
<feature type="region of interest" description="Disordered" evidence="3">
    <location>
        <begin position="1"/>
        <end position="37"/>
    </location>
</feature>
<dbReference type="PANTHER" id="PTHR13693:SF3">
    <property type="entry name" value="LD36009P"/>
    <property type="match status" value="1"/>
</dbReference>